<gene>
    <name evidence="1" type="ordered locus">CLL_A2011</name>
</gene>
<dbReference type="KEGG" id="cbk:CLL_A2011"/>
<reference evidence="1" key="2">
    <citation type="submission" date="2009-08" db="EMBL/GenBank/DDBJ databases">
        <authorList>
            <person name="Shrivastava S."/>
            <person name="Brinkac L.M."/>
            <person name="Dodson R.J."/>
            <person name="Harkins D.M."/>
            <person name="Durkin A.S."/>
            <person name="Sutton G."/>
        </authorList>
    </citation>
    <scope>NUCLEOTIDE SEQUENCE</scope>
    <source>
        <strain evidence="1">Eklund 17B</strain>
    </source>
</reference>
<dbReference type="AlphaFoldDB" id="B2TM87"/>
<reference evidence="1" key="1">
    <citation type="submission" date="2009-06" db="EMBL/GenBank/DDBJ databases">
        <authorList>
            <consortium name="US DOE Joint Genome Institute (JGI-PGF)"/>
            <person name="Lucas S."/>
            <person name="Copeland A."/>
            <person name="Lapidus A."/>
            <person name="Glavina del Rio T."/>
            <person name="Dalin E."/>
            <person name="Tice H."/>
            <person name="Bruce D."/>
            <person name="Goodwin L."/>
            <person name="Pitluck S."/>
            <person name="Kyrpides N."/>
            <person name="Mavromatis K."/>
            <person name="Ivanova N."/>
            <person name="Saunders E."/>
            <person name="Brettin T."/>
            <person name="Detter J.C."/>
            <person name="Han C."/>
            <person name="Larimer F."/>
            <person name="Land M."/>
            <person name="Hauser L."/>
            <person name="Markowitz V."/>
            <person name="Cheng J.-F."/>
            <person name="Hugenholtz P."/>
            <person name="Woyke T."/>
            <person name="Wu D."/>
            <person name="Gronow S."/>
            <person name="Klenk H.-P."/>
            <person name="Eisen J.A."/>
        </authorList>
    </citation>
    <scope>NUCLEOTIDE SEQUENCE</scope>
    <source>
        <strain evidence="1">Eklund 17B</strain>
    </source>
</reference>
<dbReference type="EMBL" id="CP001056">
    <property type="protein sequence ID" value="ACD21728.1"/>
    <property type="molecule type" value="Genomic_DNA"/>
</dbReference>
<dbReference type="HOGENOM" id="CLU_3342114_0_0_9"/>
<sequence>MIKDDIISYFYNEFNKYRKRVISEINSINFNLKIYIL</sequence>
<evidence type="ECO:0000313" key="1">
    <source>
        <dbReference type="EMBL" id="ACD21728.1"/>
    </source>
</evidence>
<name>B2TM87_CLOBB</name>
<protein>
    <submittedName>
        <fullName evidence="1">Uncharacterized protein</fullName>
    </submittedName>
</protein>
<proteinExistence type="predicted"/>
<accession>B2TM87</accession>
<organism evidence="1">
    <name type="scientific">Clostridium botulinum (strain Eklund 17B / Type B)</name>
    <dbReference type="NCBI Taxonomy" id="935198"/>
    <lineage>
        <taxon>Bacteria</taxon>
        <taxon>Bacillati</taxon>
        <taxon>Bacillota</taxon>
        <taxon>Clostridia</taxon>
        <taxon>Eubacteriales</taxon>
        <taxon>Clostridiaceae</taxon>
        <taxon>Clostridium</taxon>
    </lineage>
</organism>